<proteinExistence type="predicted"/>
<dbReference type="Proteomes" id="UP000683360">
    <property type="component" value="Unassembled WGS sequence"/>
</dbReference>
<accession>A0A8S3QUH3</accession>
<dbReference type="AlphaFoldDB" id="A0A8S3QUH3"/>
<feature type="region of interest" description="Disordered" evidence="1">
    <location>
        <begin position="142"/>
        <end position="162"/>
    </location>
</feature>
<protein>
    <submittedName>
        <fullName evidence="2">Uncharacterized protein</fullName>
    </submittedName>
</protein>
<evidence type="ECO:0000313" key="3">
    <source>
        <dbReference type="Proteomes" id="UP000683360"/>
    </source>
</evidence>
<organism evidence="2 3">
    <name type="scientific">Mytilus edulis</name>
    <name type="common">Blue mussel</name>
    <dbReference type="NCBI Taxonomy" id="6550"/>
    <lineage>
        <taxon>Eukaryota</taxon>
        <taxon>Metazoa</taxon>
        <taxon>Spiralia</taxon>
        <taxon>Lophotrochozoa</taxon>
        <taxon>Mollusca</taxon>
        <taxon>Bivalvia</taxon>
        <taxon>Autobranchia</taxon>
        <taxon>Pteriomorphia</taxon>
        <taxon>Mytilida</taxon>
        <taxon>Mytiloidea</taxon>
        <taxon>Mytilidae</taxon>
        <taxon>Mytilinae</taxon>
        <taxon>Mytilus</taxon>
    </lineage>
</organism>
<name>A0A8S3QUH3_MYTED</name>
<dbReference type="EMBL" id="CAJPWZ010000567">
    <property type="protein sequence ID" value="CAG2196683.1"/>
    <property type="molecule type" value="Genomic_DNA"/>
</dbReference>
<reference evidence="2" key="1">
    <citation type="submission" date="2021-03" db="EMBL/GenBank/DDBJ databases">
        <authorList>
            <person name="Bekaert M."/>
        </authorList>
    </citation>
    <scope>NUCLEOTIDE SEQUENCE</scope>
</reference>
<evidence type="ECO:0000256" key="1">
    <source>
        <dbReference type="SAM" id="MobiDB-lite"/>
    </source>
</evidence>
<feature type="compositionally biased region" description="Basic and acidic residues" evidence="1">
    <location>
        <begin position="49"/>
        <end position="63"/>
    </location>
</feature>
<comment type="caution">
    <text evidence="2">The sequence shown here is derived from an EMBL/GenBank/DDBJ whole genome shotgun (WGS) entry which is preliminary data.</text>
</comment>
<dbReference type="OrthoDB" id="6094696at2759"/>
<evidence type="ECO:0000313" key="2">
    <source>
        <dbReference type="EMBL" id="CAG2196683.1"/>
    </source>
</evidence>
<sequence length="184" mass="21347">MSEIYLKTSEDILGYKNKERKEWISEKTWALIMERKLLKSKTNQATGEQQERTKDLYNSKEKEVKKNAKADKKAYIDKIAEEAENASKVGDMRKLYNITKQLSGRVNTNSTNIKDKDGQTICKFEKQLERWKEHFEEVLNRPEPEISVDRTEEAPPPIEIEMGPITDDEIKAAIKNLKTTKLLG</sequence>
<feature type="region of interest" description="Disordered" evidence="1">
    <location>
        <begin position="40"/>
        <end position="63"/>
    </location>
</feature>
<keyword evidence="3" id="KW-1185">Reference proteome</keyword>
<gene>
    <name evidence="2" type="ORF">MEDL_11548</name>
</gene>
<feature type="compositionally biased region" description="Basic and acidic residues" evidence="1">
    <location>
        <begin position="142"/>
        <end position="153"/>
    </location>
</feature>